<dbReference type="HAMAP" id="MF_00137">
    <property type="entry name" value="SAICAR_synth"/>
    <property type="match status" value="1"/>
</dbReference>
<dbReference type="InterPro" id="IPR050089">
    <property type="entry name" value="SAICAR_synthetase"/>
</dbReference>
<keyword evidence="3 8" id="KW-0436">Ligase</keyword>
<evidence type="ECO:0000313" key="11">
    <source>
        <dbReference type="Proteomes" id="UP000829542"/>
    </source>
</evidence>
<reference evidence="10 11" key="1">
    <citation type="submission" date="2022-03" db="EMBL/GenBank/DDBJ databases">
        <title>Ignatzschineria rhizosphaerae HR5S32.</title>
        <authorList>
            <person name="Sun J.Q."/>
            <person name="Feng J.Y."/>
        </authorList>
    </citation>
    <scope>NUCLEOTIDE SEQUENCE [LARGE SCALE GENOMIC DNA]</scope>
    <source>
        <strain evidence="10 11">HR5S32</strain>
    </source>
</reference>
<name>A0ABY3X2B7_9GAMM</name>
<dbReference type="Pfam" id="PF01259">
    <property type="entry name" value="SAICAR_synt"/>
    <property type="match status" value="1"/>
</dbReference>
<evidence type="ECO:0000256" key="8">
    <source>
        <dbReference type="HAMAP-Rule" id="MF_00137"/>
    </source>
</evidence>
<evidence type="ECO:0000256" key="6">
    <source>
        <dbReference type="ARBA" id="ARBA00022840"/>
    </source>
</evidence>
<dbReference type="Gene3D" id="3.30.200.20">
    <property type="entry name" value="Phosphorylase Kinase, domain 1"/>
    <property type="match status" value="1"/>
</dbReference>
<dbReference type="InterPro" id="IPR033934">
    <property type="entry name" value="SAICAR_synt_PurC"/>
</dbReference>
<dbReference type="NCBIfam" id="TIGR00081">
    <property type="entry name" value="purC"/>
    <property type="match status" value="1"/>
</dbReference>
<evidence type="ECO:0000256" key="2">
    <source>
        <dbReference type="ARBA" id="ARBA00010190"/>
    </source>
</evidence>
<keyword evidence="11" id="KW-1185">Reference proteome</keyword>
<feature type="domain" description="SAICAR synthetase/ADE2 N-terminal" evidence="9">
    <location>
        <begin position="8"/>
        <end position="234"/>
    </location>
</feature>
<dbReference type="CDD" id="cd01415">
    <property type="entry name" value="SAICAR_synt_PurC"/>
    <property type="match status" value="1"/>
</dbReference>
<evidence type="ECO:0000256" key="7">
    <source>
        <dbReference type="ARBA" id="ARBA00048475"/>
    </source>
</evidence>
<sequence length="241" mass="27360">MSELRSELLYEGKAKQIYSTDNPNEVLIHYKDDATAGNGAKKAQFEDKGVLNAAISTMIFDYLIENGIKTHLIKQVNDRDVLCEKIDIVLLEVIMRNIATGSLTSRLGIKEGTKLNPPILEFCYKKDEFNDPLINTDHALALGLATEKEIETISNEARKTNQLLIALFTEIGIELVDFKVEFGRNPEGKIVLADEISPDTCRLWDVETHSKLDKDRFRQDLGNVIDAYREIHKRLLARKEK</sequence>
<evidence type="ECO:0000259" key="9">
    <source>
        <dbReference type="Pfam" id="PF01259"/>
    </source>
</evidence>
<evidence type="ECO:0000256" key="4">
    <source>
        <dbReference type="ARBA" id="ARBA00022741"/>
    </source>
</evidence>
<keyword evidence="5 8" id="KW-0658">Purine biosynthesis</keyword>
<dbReference type="PANTHER" id="PTHR43599:SF3">
    <property type="entry name" value="SI:DKEY-6E2.2"/>
    <property type="match status" value="1"/>
</dbReference>
<dbReference type="SUPFAM" id="SSF56104">
    <property type="entry name" value="SAICAR synthase-like"/>
    <property type="match status" value="1"/>
</dbReference>
<evidence type="ECO:0000313" key="10">
    <source>
        <dbReference type="EMBL" id="UNM97033.1"/>
    </source>
</evidence>
<dbReference type="RefSeq" id="WP_242151761.1">
    <property type="nucleotide sequence ID" value="NZ_CP093379.1"/>
</dbReference>
<comment type="similarity">
    <text evidence="2 8">Belongs to the SAICAR synthetase family.</text>
</comment>
<accession>A0ABY3X2B7</accession>
<evidence type="ECO:0000256" key="1">
    <source>
        <dbReference type="ARBA" id="ARBA00004672"/>
    </source>
</evidence>
<evidence type="ECO:0000256" key="5">
    <source>
        <dbReference type="ARBA" id="ARBA00022755"/>
    </source>
</evidence>
<dbReference type="GO" id="GO:0004639">
    <property type="term" value="F:phosphoribosylaminoimidazolesuccinocarboxamide synthase activity"/>
    <property type="evidence" value="ECO:0007669"/>
    <property type="project" value="UniProtKB-EC"/>
</dbReference>
<organism evidence="10 11">
    <name type="scientific">Ignatzschineria rhizosphaerae</name>
    <dbReference type="NCBI Taxonomy" id="2923279"/>
    <lineage>
        <taxon>Bacteria</taxon>
        <taxon>Pseudomonadati</taxon>
        <taxon>Pseudomonadota</taxon>
        <taxon>Gammaproteobacteria</taxon>
        <taxon>Cardiobacteriales</taxon>
        <taxon>Ignatzschineriaceae</taxon>
        <taxon>Ignatzschineria</taxon>
    </lineage>
</organism>
<gene>
    <name evidence="8" type="primary">purC</name>
    <name evidence="10" type="ORF">MMG00_04050</name>
</gene>
<evidence type="ECO:0000256" key="3">
    <source>
        <dbReference type="ARBA" id="ARBA00022598"/>
    </source>
</evidence>
<protein>
    <recommendedName>
        <fullName evidence="8">Phosphoribosylaminoimidazole-succinocarboxamide synthase</fullName>
        <ecNumber evidence="8">6.3.2.6</ecNumber>
    </recommendedName>
    <alternativeName>
        <fullName evidence="8">SAICAR synthetase</fullName>
    </alternativeName>
</protein>
<dbReference type="Proteomes" id="UP000829542">
    <property type="component" value="Chromosome"/>
</dbReference>
<dbReference type="PANTHER" id="PTHR43599">
    <property type="entry name" value="MULTIFUNCTIONAL PROTEIN ADE2"/>
    <property type="match status" value="1"/>
</dbReference>
<dbReference type="InterPro" id="IPR001636">
    <property type="entry name" value="SAICAR_synth"/>
</dbReference>
<comment type="catalytic activity">
    <reaction evidence="7 8">
        <text>5-amino-1-(5-phospho-D-ribosyl)imidazole-4-carboxylate + L-aspartate + ATP = (2S)-2-[5-amino-1-(5-phospho-beta-D-ribosyl)imidazole-4-carboxamido]succinate + ADP + phosphate + 2 H(+)</text>
        <dbReference type="Rhea" id="RHEA:22628"/>
        <dbReference type="ChEBI" id="CHEBI:15378"/>
        <dbReference type="ChEBI" id="CHEBI:29991"/>
        <dbReference type="ChEBI" id="CHEBI:30616"/>
        <dbReference type="ChEBI" id="CHEBI:43474"/>
        <dbReference type="ChEBI" id="CHEBI:58443"/>
        <dbReference type="ChEBI" id="CHEBI:77657"/>
        <dbReference type="ChEBI" id="CHEBI:456216"/>
        <dbReference type="EC" id="6.3.2.6"/>
    </reaction>
</comment>
<dbReference type="InterPro" id="IPR028923">
    <property type="entry name" value="SAICAR_synt/ADE2_N"/>
</dbReference>
<dbReference type="Gene3D" id="3.30.470.20">
    <property type="entry name" value="ATP-grasp fold, B domain"/>
    <property type="match status" value="1"/>
</dbReference>
<dbReference type="EMBL" id="CP093379">
    <property type="protein sequence ID" value="UNM97033.1"/>
    <property type="molecule type" value="Genomic_DNA"/>
</dbReference>
<comment type="pathway">
    <text evidence="1 8">Purine metabolism; IMP biosynthesis via de novo pathway; 5-amino-1-(5-phospho-D-ribosyl)imidazole-4-carboxamide from 5-amino-1-(5-phospho-D-ribosyl)imidazole-4-carboxylate: step 1/2.</text>
</comment>
<keyword evidence="4 8" id="KW-0547">Nucleotide-binding</keyword>
<dbReference type="EC" id="6.3.2.6" evidence="8"/>
<keyword evidence="6 8" id="KW-0067">ATP-binding</keyword>
<proteinExistence type="inferred from homology"/>